<proteinExistence type="predicted"/>
<accession>A0A415SAP2</accession>
<protein>
    <submittedName>
        <fullName evidence="1">Uncharacterized protein</fullName>
    </submittedName>
</protein>
<organism evidence="1 2">
    <name type="scientific">Mediterraneibacter gnavus</name>
    <name type="common">Ruminococcus gnavus</name>
    <dbReference type="NCBI Taxonomy" id="33038"/>
    <lineage>
        <taxon>Bacteria</taxon>
        <taxon>Bacillati</taxon>
        <taxon>Bacillota</taxon>
        <taxon>Clostridia</taxon>
        <taxon>Lachnospirales</taxon>
        <taxon>Lachnospiraceae</taxon>
        <taxon>Mediterraneibacter</taxon>
    </lineage>
</organism>
<dbReference type="EMBL" id="QRQE01000013">
    <property type="protein sequence ID" value="RHM77654.1"/>
    <property type="molecule type" value="Genomic_DNA"/>
</dbReference>
<reference evidence="1 2" key="1">
    <citation type="submission" date="2018-08" db="EMBL/GenBank/DDBJ databases">
        <title>A genome reference for cultivated species of the human gut microbiota.</title>
        <authorList>
            <person name="Zou Y."/>
            <person name="Xue W."/>
            <person name="Luo G."/>
        </authorList>
    </citation>
    <scope>NUCLEOTIDE SEQUENCE [LARGE SCALE GENOMIC DNA]</scope>
    <source>
        <strain evidence="1 2">AF33-12</strain>
    </source>
</reference>
<gene>
    <name evidence="1" type="ORF">DWZ50_06830</name>
</gene>
<evidence type="ECO:0000313" key="1">
    <source>
        <dbReference type="EMBL" id="RHM77654.1"/>
    </source>
</evidence>
<evidence type="ECO:0000313" key="2">
    <source>
        <dbReference type="Proteomes" id="UP000285610"/>
    </source>
</evidence>
<sequence>MCTVNEVQTKILESVISGKYVFGMDNQIYIDGPNMLHGKFLIHAAKQTRIFITGPRYVNHCLYWDTWKEYPAKPKYYMISSVVLTDIELDQCPKWKEKVSEITREYYEKIRIHQSV</sequence>
<dbReference type="Proteomes" id="UP000285610">
    <property type="component" value="Unassembled WGS sequence"/>
</dbReference>
<name>A0A415SAP2_MEDGN</name>
<comment type="caution">
    <text evidence="1">The sequence shown here is derived from an EMBL/GenBank/DDBJ whole genome shotgun (WGS) entry which is preliminary data.</text>
</comment>
<dbReference type="AlphaFoldDB" id="A0A415SAP2"/>
<dbReference type="RefSeq" id="WP_004614248.1">
    <property type="nucleotide sequence ID" value="NZ_JBCPGC010000056.1"/>
</dbReference>